<sequence>MSTDVLPRNPALHRRTLNGPTMGSRWSAVFYAADDFDLVALGAALQETVDRVDRQMSTWNPASDLNRLNATPAGEWVTIPRELATVLATALEIGRASSGAFDIGVGDLVQAWGFGGGSRVPDPSQIATVAGRASFNPPKTLQLDLGSFRARKLAPLMLDLSGIAKGFGVDELARVMGGFGVESWLVGIDGEMRAGGPKPDRRLWAVARERPIAGTREIDGILELQDAAVATSGNYRHGAEIDGRRVSHTMDPRTGSPLANDVAAVTVLAESCMVADAWATALMVSGIHGGVELARHCGLVAWFVRSDGEVLSAFA</sequence>
<feature type="binding site" evidence="11">
    <location>
        <position position="280"/>
    </location>
    <ligand>
        <name>Mg(2+)</name>
        <dbReference type="ChEBI" id="CHEBI:18420"/>
    </ligand>
</feature>
<comment type="caution">
    <text evidence="12">The sequence shown here is derived from an EMBL/GenBank/DDBJ whole genome shotgun (WGS) entry which is preliminary data.</text>
</comment>
<evidence type="ECO:0000313" key="13">
    <source>
        <dbReference type="Proteomes" id="UP000519439"/>
    </source>
</evidence>
<dbReference type="InterPro" id="IPR003374">
    <property type="entry name" value="ApbE-like_sf"/>
</dbReference>
<feature type="binding site" evidence="11">
    <location>
        <position position="162"/>
    </location>
    <ligand>
        <name>Mg(2+)</name>
        <dbReference type="ChEBI" id="CHEBI:18420"/>
    </ligand>
</feature>
<evidence type="ECO:0000256" key="5">
    <source>
        <dbReference type="ARBA" id="ARBA00022723"/>
    </source>
</evidence>
<evidence type="ECO:0000256" key="7">
    <source>
        <dbReference type="ARBA" id="ARBA00022842"/>
    </source>
</evidence>
<name>A0A7W6IGH1_9HYPH</name>
<keyword evidence="4 10" id="KW-0808">Transferase</keyword>
<accession>A0A7W6IGH1</accession>
<dbReference type="GO" id="GO:0016740">
    <property type="term" value="F:transferase activity"/>
    <property type="evidence" value="ECO:0007669"/>
    <property type="project" value="UniProtKB-UniRule"/>
</dbReference>
<evidence type="ECO:0000256" key="11">
    <source>
        <dbReference type="PIRSR" id="PIRSR006268-2"/>
    </source>
</evidence>
<feature type="binding site" evidence="11">
    <location>
        <position position="276"/>
    </location>
    <ligand>
        <name>Mg(2+)</name>
        <dbReference type="ChEBI" id="CHEBI:18420"/>
    </ligand>
</feature>
<proteinExistence type="inferred from homology"/>
<dbReference type="Pfam" id="PF02424">
    <property type="entry name" value="ApbE"/>
    <property type="match status" value="1"/>
</dbReference>
<evidence type="ECO:0000256" key="2">
    <source>
        <dbReference type="ARBA" id="ARBA00016337"/>
    </source>
</evidence>
<evidence type="ECO:0000256" key="1">
    <source>
        <dbReference type="ARBA" id="ARBA00011955"/>
    </source>
</evidence>
<evidence type="ECO:0000256" key="10">
    <source>
        <dbReference type="PIRNR" id="PIRNR006268"/>
    </source>
</evidence>
<dbReference type="Proteomes" id="UP000519439">
    <property type="component" value="Unassembled WGS sequence"/>
</dbReference>
<keyword evidence="6 10" id="KW-0274">FAD</keyword>
<gene>
    <name evidence="12" type="ORF">GGR34_002737</name>
</gene>
<keyword evidence="13" id="KW-1185">Reference proteome</keyword>
<keyword evidence="12" id="KW-0449">Lipoprotein</keyword>
<dbReference type="SUPFAM" id="SSF143631">
    <property type="entry name" value="ApbE-like"/>
    <property type="match status" value="1"/>
</dbReference>
<evidence type="ECO:0000256" key="8">
    <source>
        <dbReference type="ARBA" id="ARBA00031306"/>
    </source>
</evidence>
<evidence type="ECO:0000256" key="9">
    <source>
        <dbReference type="ARBA" id="ARBA00048540"/>
    </source>
</evidence>
<dbReference type="GO" id="GO:0046872">
    <property type="term" value="F:metal ion binding"/>
    <property type="evidence" value="ECO:0007669"/>
    <property type="project" value="UniProtKB-UniRule"/>
</dbReference>
<keyword evidence="3 10" id="KW-0285">Flavoprotein</keyword>
<dbReference type="PANTHER" id="PTHR30040">
    <property type="entry name" value="THIAMINE BIOSYNTHESIS LIPOPROTEIN APBE"/>
    <property type="match status" value="1"/>
</dbReference>
<dbReference type="AlphaFoldDB" id="A0A7W6IGH1"/>
<dbReference type="InterPro" id="IPR024932">
    <property type="entry name" value="ApbE"/>
</dbReference>
<comment type="catalytic activity">
    <reaction evidence="9 10">
        <text>L-threonyl-[protein] + FAD = FMN-L-threonyl-[protein] + AMP + H(+)</text>
        <dbReference type="Rhea" id="RHEA:36847"/>
        <dbReference type="Rhea" id="RHEA-COMP:11060"/>
        <dbReference type="Rhea" id="RHEA-COMP:11061"/>
        <dbReference type="ChEBI" id="CHEBI:15378"/>
        <dbReference type="ChEBI" id="CHEBI:30013"/>
        <dbReference type="ChEBI" id="CHEBI:57692"/>
        <dbReference type="ChEBI" id="CHEBI:74257"/>
        <dbReference type="ChEBI" id="CHEBI:456215"/>
        <dbReference type="EC" id="2.7.1.180"/>
    </reaction>
</comment>
<dbReference type="EMBL" id="JACIDC010000009">
    <property type="protein sequence ID" value="MBB4041074.1"/>
    <property type="molecule type" value="Genomic_DNA"/>
</dbReference>
<protein>
    <recommendedName>
        <fullName evidence="2 10">FAD:protein FMN transferase</fullName>
        <ecNumber evidence="1 10">2.7.1.180</ecNumber>
    </recommendedName>
    <alternativeName>
        <fullName evidence="8 10">Flavin transferase</fullName>
    </alternativeName>
</protein>
<evidence type="ECO:0000256" key="3">
    <source>
        <dbReference type="ARBA" id="ARBA00022630"/>
    </source>
</evidence>
<dbReference type="RefSeq" id="WP_035459567.1">
    <property type="nucleotide sequence ID" value="NZ_JACIDC010000009.1"/>
</dbReference>
<keyword evidence="5 10" id="KW-0479">Metal-binding</keyword>
<reference evidence="12 13" key="1">
    <citation type="submission" date="2020-08" db="EMBL/GenBank/DDBJ databases">
        <title>Genomic Encyclopedia of Type Strains, Phase IV (KMG-IV): sequencing the most valuable type-strain genomes for metagenomic binning, comparative biology and taxonomic classification.</title>
        <authorList>
            <person name="Goeker M."/>
        </authorList>
    </citation>
    <scope>NUCLEOTIDE SEQUENCE [LARGE SCALE GENOMIC DNA]</scope>
    <source>
        <strain evidence="12 13">DSM 15743</strain>
    </source>
</reference>
<comment type="cofactor">
    <cofactor evidence="11">
        <name>Mg(2+)</name>
        <dbReference type="ChEBI" id="CHEBI:18420"/>
    </cofactor>
    <cofactor evidence="11">
        <name>Mn(2+)</name>
        <dbReference type="ChEBI" id="CHEBI:29035"/>
    </cofactor>
    <text evidence="11">Magnesium. Can also use manganese.</text>
</comment>
<evidence type="ECO:0000313" key="12">
    <source>
        <dbReference type="EMBL" id="MBB4041074.1"/>
    </source>
</evidence>
<comment type="similarity">
    <text evidence="10">Belongs to the ApbE family.</text>
</comment>
<dbReference type="PANTHER" id="PTHR30040:SF2">
    <property type="entry name" value="FAD:PROTEIN FMN TRANSFERASE"/>
    <property type="match status" value="1"/>
</dbReference>
<evidence type="ECO:0000256" key="4">
    <source>
        <dbReference type="ARBA" id="ARBA00022679"/>
    </source>
</evidence>
<evidence type="ECO:0000256" key="6">
    <source>
        <dbReference type="ARBA" id="ARBA00022827"/>
    </source>
</evidence>
<organism evidence="12 13">
    <name type="scientific">Microvirga flocculans</name>
    <dbReference type="NCBI Taxonomy" id="217168"/>
    <lineage>
        <taxon>Bacteria</taxon>
        <taxon>Pseudomonadati</taxon>
        <taxon>Pseudomonadota</taxon>
        <taxon>Alphaproteobacteria</taxon>
        <taxon>Hyphomicrobiales</taxon>
        <taxon>Methylobacteriaceae</taxon>
        <taxon>Microvirga</taxon>
    </lineage>
</organism>
<dbReference type="PIRSF" id="PIRSF006268">
    <property type="entry name" value="ApbE"/>
    <property type="match status" value="1"/>
</dbReference>
<dbReference type="Gene3D" id="3.10.520.10">
    <property type="entry name" value="ApbE-like domains"/>
    <property type="match status" value="1"/>
</dbReference>
<dbReference type="EC" id="2.7.1.180" evidence="1 10"/>
<keyword evidence="7 10" id="KW-0460">Magnesium</keyword>